<feature type="compositionally biased region" description="Basic residues" evidence="7">
    <location>
        <begin position="804"/>
        <end position="816"/>
    </location>
</feature>
<evidence type="ECO:0000256" key="3">
    <source>
        <dbReference type="ARBA" id="ARBA00022517"/>
    </source>
</evidence>
<dbReference type="KEGG" id="ssck:SPSK_00223"/>
<evidence type="ECO:0000256" key="7">
    <source>
        <dbReference type="SAM" id="MobiDB-lite"/>
    </source>
</evidence>
<feature type="region of interest" description="Disordered" evidence="7">
    <location>
        <begin position="731"/>
        <end position="816"/>
    </location>
</feature>
<reference evidence="11 12" key="1">
    <citation type="journal article" date="2014" name="BMC Genomics">
        <title>Comparative genomics of the major fungal agents of human and animal Sporotrichosis: Sporothrix schenckii and Sporothrix brasiliensis.</title>
        <authorList>
            <person name="Teixeira M.M."/>
            <person name="de Almeida L.G."/>
            <person name="Kubitschek-Barreira P."/>
            <person name="Alves F.L."/>
            <person name="Kioshima E.S."/>
            <person name="Abadio A.K."/>
            <person name="Fernandes L."/>
            <person name="Derengowski L.S."/>
            <person name="Ferreira K.S."/>
            <person name="Souza R.C."/>
            <person name="Ruiz J.C."/>
            <person name="de Andrade N.C."/>
            <person name="Paes H.C."/>
            <person name="Nicola A.M."/>
            <person name="Albuquerque P."/>
            <person name="Gerber A.L."/>
            <person name="Martins V.P."/>
            <person name="Peconick L.D."/>
            <person name="Neto A.V."/>
            <person name="Chaucanez C.B."/>
            <person name="Silva P.A."/>
            <person name="Cunha O.L."/>
            <person name="de Oliveira F.F."/>
            <person name="dos Santos T.C."/>
            <person name="Barros A.L."/>
            <person name="Soares M.A."/>
            <person name="de Oliveira L.M."/>
            <person name="Marini M.M."/>
            <person name="Villalobos-Duno H."/>
            <person name="Cunha M.M."/>
            <person name="de Hoog S."/>
            <person name="da Silveira J.F."/>
            <person name="Henrissat B."/>
            <person name="Nino-Vega G.A."/>
            <person name="Cisalpino P.S."/>
            <person name="Mora-Montes H.M."/>
            <person name="Almeida S.R."/>
            <person name="Stajich J.E."/>
            <person name="Lopes-Bezerra L.M."/>
            <person name="Vasconcelos A.T."/>
            <person name="Felipe M.S."/>
        </authorList>
    </citation>
    <scope>NUCLEOTIDE SEQUENCE [LARGE SCALE GENOMIC DNA]</scope>
    <source>
        <strain evidence="11 12">1099-18</strain>
    </source>
</reference>
<keyword evidence="3 6" id="KW-0690">Ribosome biogenesis</keyword>
<feature type="region of interest" description="Disordered" evidence="7">
    <location>
        <begin position="265"/>
        <end position="289"/>
    </location>
</feature>
<dbReference type="Pfam" id="PF08158">
    <property type="entry name" value="SDA1_HEAT"/>
    <property type="match status" value="1"/>
</dbReference>
<evidence type="ECO:0000313" key="11">
    <source>
        <dbReference type="EMBL" id="KJR84051.1"/>
    </source>
</evidence>
<dbReference type="GeneID" id="27662478"/>
<dbReference type="InterPro" id="IPR012977">
    <property type="entry name" value="SDA1_N"/>
</dbReference>
<evidence type="ECO:0000256" key="6">
    <source>
        <dbReference type="RuleBase" id="RU365057"/>
    </source>
</evidence>
<feature type="domain" description="SDA1 middle" evidence="8">
    <location>
        <begin position="599"/>
        <end position="741"/>
    </location>
</feature>
<dbReference type="Proteomes" id="UP000033710">
    <property type="component" value="Unassembled WGS sequence"/>
</dbReference>
<evidence type="ECO:0000259" key="8">
    <source>
        <dbReference type="Pfam" id="PF05285"/>
    </source>
</evidence>
<dbReference type="GO" id="GO:0005730">
    <property type="term" value="C:nucleolus"/>
    <property type="evidence" value="ECO:0007669"/>
    <property type="project" value="UniProtKB-SubCell"/>
</dbReference>
<evidence type="ECO:0000256" key="5">
    <source>
        <dbReference type="ARBA" id="ARBA00023242"/>
    </source>
</evidence>
<dbReference type="EMBL" id="AXCR01000008">
    <property type="protein sequence ID" value="KJR84051.1"/>
    <property type="molecule type" value="Genomic_DNA"/>
</dbReference>
<dbReference type="OrthoDB" id="2196187at2759"/>
<evidence type="ECO:0000313" key="12">
    <source>
        <dbReference type="Proteomes" id="UP000033710"/>
    </source>
</evidence>
<dbReference type="AlphaFoldDB" id="A0A0F2M798"/>
<dbReference type="GO" id="GO:0000055">
    <property type="term" value="P:ribosomal large subunit export from nucleus"/>
    <property type="evidence" value="ECO:0007669"/>
    <property type="project" value="UniProtKB-UniRule"/>
</dbReference>
<evidence type="ECO:0000259" key="10">
    <source>
        <dbReference type="Pfam" id="PF21638"/>
    </source>
</evidence>
<evidence type="ECO:0000256" key="1">
    <source>
        <dbReference type="ARBA" id="ARBA00005783"/>
    </source>
</evidence>
<feature type="region of interest" description="Disordered" evidence="7">
    <location>
        <begin position="30"/>
        <end position="51"/>
    </location>
</feature>
<feature type="compositionally biased region" description="Basic and acidic residues" evidence="7">
    <location>
        <begin position="731"/>
        <end position="748"/>
    </location>
</feature>
<dbReference type="InterPro" id="IPR048292">
    <property type="entry name" value="SDA1_C"/>
</dbReference>
<dbReference type="InterPro" id="IPR007949">
    <property type="entry name" value="SDA1_MD"/>
</dbReference>
<dbReference type="Pfam" id="PF05285">
    <property type="entry name" value="SDA1_dom"/>
    <property type="match status" value="1"/>
</dbReference>
<keyword evidence="5 6" id="KW-0539">Nucleus</keyword>
<dbReference type="GO" id="GO:0015031">
    <property type="term" value="P:protein transport"/>
    <property type="evidence" value="ECO:0007669"/>
    <property type="project" value="UniProtKB-KW"/>
</dbReference>
<gene>
    <name evidence="11" type="ORF">SPSK_00223</name>
</gene>
<dbReference type="PANTHER" id="PTHR12730:SF0">
    <property type="entry name" value="PROTEIN SDA1 HOMOLOG"/>
    <property type="match status" value="1"/>
</dbReference>
<comment type="subcellular location">
    <subcellularLocation>
        <location evidence="6">Nucleus</location>
        <location evidence="6">Nucleolus</location>
    </subcellularLocation>
</comment>
<feature type="compositionally biased region" description="Acidic residues" evidence="7">
    <location>
        <begin position="626"/>
        <end position="655"/>
    </location>
</feature>
<dbReference type="VEuPathDB" id="FungiDB:SPSK_00223"/>
<protein>
    <recommendedName>
        <fullName evidence="6">Protein SDA1</fullName>
    </recommendedName>
</protein>
<evidence type="ECO:0000259" key="9">
    <source>
        <dbReference type="Pfam" id="PF08158"/>
    </source>
</evidence>
<accession>A0A0F2M798</accession>
<sequence length="816" mass="90869">MGKRKVAALEKLDADFTRSGETQSKYCLIDDSDSGNRHHGPLSTPYGPNLTSHRSYEDEFQRQYEQYVSQRDLFLTAPANASPDQIRAFHDLIDLLAHIADCYPEALRSFPDDLAAILTQHHAVLHPELRDKIVGSFGLLRRKDILDSPAFARTLFPILVHTPSKTLRTLLFRRIVSDLRNANSRTKNHKLNRTVQTVLFNLVTSDRTSARPIWAVKITRELWTRQIWVDERPVEVMREACLGDNEKVVVSAVRFFLGGDKAREELEDDSSDDEKGKNKYGGVLGGGAGGPVDLQKMKQGSLHSKKTKKTAKRLERAVDKVKKMERKKQQPQMLNFSALHLLHAPHDFAEALFTRHLQSSKCKFSLDSKLQILQLVTRLHGLHKLIILPLFSWFTKYLTPRQTSVTTFLASLAQAVHDQVPPDALEPLLAKIANEFVSEASAAEVASAGLTAIREVCLRQPLAMNETLLQDLVLLRKSKDKSVMMAARGLLSLFRVVGAEMLAKKDRGKEATMGLRSGEMHLRKFGEEATGGGIEGIELLEEWKKAEKKRKRAAERAENGEEDAEDDDDDDDDDDEDEDDSDNSSEWDMSDHSDDSGGWIDVSEDEAPAKLPPMKKQRKGKKSADADGDEEDAEEVGSGEEDDEDNDADSEEDDAPKEAAISKLATTTVLTPADLAKLRELRMEASVEKALGSKAAATASRYAKAVAARHADDGLTAEQIELASTLRKATKEERIAKAQEGKPSRESHQSVQAQRKAKKVAEGKSLTNQEKARKKNIFMTMGKARAKNRRSLVETRKALQAHVSRSKRGGRRGNLG</sequence>
<keyword evidence="2 6" id="KW-0813">Transport</keyword>
<name>A0A0F2M798_SPOSC</name>
<dbReference type="InterPro" id="IPR016024">
    <property type="entry name" value="ARM-type_fold"/>
</dbReference>
<dbReference type="PANTHER" id="PTHR12730">
    <property type="entry name" value="HSDA/SDA1-RELATED"/>
    <property type="match status" value="1"/>
</dbReference>
<dbReference type="GO" id="GO:0042273">
    <property type="term" value="P:ribosomal large subunit biogenesis"/>
    <property type="evidence" value="ECO:0007669"/>
    <property type="project" value="UniProtKB-UniRule"/>
</dbReference>
<comment type="function">
    <text evidence="6">Required for 60S pre-ribosomal subunits export to the cytoplasm.</text>
</comment>
<comment type="similarity">
    <text evidence="1 6">Belongs to the SDA1 family.</text>
</comment>
<evidence type="ECO:0000256" key="2">
    <source>
        <dbReference type="ARBA" id="ARBA00022448"/>
    </source>
</evidence>
<organism evidence="11 12">
    <name type="scientific">Sporothrix schenckii 1099-18</name>
    <dbReference type="NCBI Taxonomy" id="1397361"/>
    <lineage>
        <taxon>Eukaryota</taxon>
        <taxon>Fungi</taxon>
        <taxon>Dikarya</taxon>
        <taxon>Ascomycota</taxon>
        <taxon>Pezizomycotina</taxon>
        <taxon>Sordariomycetes</taxon>
        <taxon>Sordariomycetidae</taxon>
        <taxon>Ophiostomatales</taxon>
        <taxon>Ophiostomataceae</taxon>
        <taxon>Sporothrix</taxon>
    </lineage>
</organism>
<feature type="compositionally biased region" description="Acidic residues" evidence="7">
    <location>
        <begin position="560"/>
        <end position="585"/>
    </location>
</feature>
<keyword evidence="4 6" id="KW-0653">Protein transport</keyword>
<feature type="region of interest" description="Disordered" evidence="7">
    <location>
        <begin position="554"/>
        <end position="664"/>
    </location>
</feature>
<dbReference type="Pfam" id="PF21638">
    <property type="entry name" value="SDA1_C"/>
    <property type="match status" value="1"/>
</dbReference>
<comment type="caution">
    <text evidence="11">The sequence shown here is derived from an EMBL/GenBank/DDBJ whole genome shotgun (WGS) entry which is preliminary data.</text>
</comment>
<feature type="domain" description="SDA1 N-terminal" evidence="9">
    <location>
        <begin position="96"/>
        <end position="479"/>
    </location>
</feature>
<dbReference type="RefSeq" id="XP_016586727.1">
    <property type="nucleotide sequence ID" value="XM_016727201.1"/>
</dbReference>
<feature type="domain" description="SDA1 C-terminal" evidence="10">
    <location>
        <begin position="764"/>
        <end position="809"/>
    </location>
</feature>
<dbReference type="SUPFAM" id="SSF48371">
    <property type="entry name" value="ARM repeat"/>
    <property type="match status" value="1"/>
</dbReference>
<evidence type="ECO:0000256" key="4">
    <source>
        <dbReference type="ARBA" id="ARBA00022927"/>
    </source>
</evidence>
<reference evidence="11 12" key="2">
    <citation type="journal article" date="2015" name="Eukaryot. Cell">
        <title>Asexual propagation of a virulent clone complex in a human and feline outbreak of sporotrichosis.</title>
        <authorList>
            <person name="Teixeira Mde M."/>
            <person name="Rodrigues A.M."/>
            <person name="Tsui C.K."/>
            <person name="de Almeida L.G."/>
            <person name="Van Diepeningen A.D."/>
            <person name="van den Ende B.G."/>
            <person name="Fernandes G.F."/>
            <person name="Kano R."/>
            <person name="Hamelin R.C."/>
            <person name="Lopes-Bezerra L.M."/>
            <person name="Vasconcelos A.T."/>
            <person name="de Hoog S."/>
            <person name="de Camargo Z.P."/>
            <person name="Felipe M.S."/>
        </authorList>
    </citation>
    <scope>NUCLEOTIDE SEQUENCE [LARGE SCALE GENOMIC DNA]</scope>
    <source>
        <strain evidence="11 12">1099-18</strain>
    </source>
</reference>
<proteinExistence type="inferred from homology"/>
<dbReference type="InterPro" id="IPR027312">
    <property type="entry name" value="Sda1"/>
</dbReference>